<comment type="caution">
    <text evidence="1">The sequence shown here is derived from an EMBL/GenBank/DDBJ whole genome shotgun (WGS) entry which is preliminary data.</text>
</comment>
<organism evidence="1 2">
    <name type="scientific">Microbacterium laevaniformans</name>
    <dbReference type="NCBI Taxonomy" id="36807"/>
    <lineage>
        <taxon>Bacteria</taxon>
        <taxon>Bacillati</taxon>
        <taxon>Actinomycetota</taxon>
        <taxon>Actinomycetes</taxon>
        <taxon>Micrococcales</taxon>
        <taxon>Microbacteriaceae</taxon>
        <taxon>Microbacterium</taxon>
    </lineage>
</organism>
<accession>A0A150HCV0</accession>
<evidence type="ECO:0000313" key="1">
    <source>
        <dbReference type="EMBL" id="KXZ59939.1"/>
    </source>
</evidence>
<dbReference type="PATRIC" id="fig|36807.3.peg.2044"/>
<protein>
    <submittedName>
        <fullName evidence="1">Uncharacterized protein</fullName>
    </submittedName>
</protein>
<dbReference type="EMBL" id="LRAD01000041">
    <property type="protein sequence ID" value="KXZ59939.1"/>
    <property type="molecule type" value="Genomic_DNA"/>
</dbReference>
<gene>
    <name evidence="1" type="ORF">Mlaev_02015</name>
</gene>
<dbReference type="Gene3D" id="2.60.20.10">
    <property type="entry name" value="Crystallins"/>
    <property type="match status" value="1"/>
</dbReference>
<keyword evidence="2" id="KW-1185">Reference proteome</keyword>
<dbReference type="Proteomes" id="UP000075357">
    <property type="component" value="Unassembled WGS sequence"/>
</dbReference>
<reference evidence="1 2" key="1">
    <citation type="submission" date="2016-01" db="EMBL/GenBank/DDBJ databases">
        <title>Draft genome sequences of Microbacterium laevaniformans LCDC 91-0039 and the type strain of Microbacterium hominis LCDC 84-209.</title>
        <authorList>
            <person name="Bernier A.-M."/>
            <person name="Bernard K."/>
        </authorList>
    </citation>
    <scope>NUCLEOTIDE SEQUENCE [LARGE SCALE GENOMIC DNA]</scope>
    <source>
        <strain evidence="1 2">LCDC 91-0039</strain>
    </source>
</reference>
<name>A0A150HCV0_9MICO</name>
<dbReference type="AlphaFoldDB" id="A0A150HCV0"/>
<evidence type="ECO:0000313" key="2">
    <source>
        <dbReference type="Proteomes" id="UP000075357"/>
    </source>
</evidence>
<proteinExistence type="predicted"/>
<sequence length="118" mass="13173">MYNDSLNFGPPDDPYASSVLHPWSAFDGSYGNMNNWPPHTYNNPDTCNNIQGYAPKCNLNDTISGAKNRDATYKVRLFNDAYYSGAYQTIYPLTSVTQVAYNDQISSLCWNAGTVCSF</sequence>